<comment type="similarity">
    <text evidence="1">Belongs to the peptidase C40 family.</text>
</comment>
<sequence length="351" mass="37590">MQIQQRKGLGELEGAGVETQRREDSILDHILGKTAETLGGGLDWIGNKIDGAIDSIVGVASSAWDGVKNVASSAVESIGNATLGLVNVKISTNPYDYISGNGLKAESGGGFLDGLKGKLGSVGEGISGFFRGDSKSDSNAVTNRDPNQTQDTTRNYSVEGAALKLQLESGQIQPAEYNKKVAELNKAASTDTAYLTKRGEKIVQIAEGYLDKGFTYPKEGQINSVQNKVLDCTGFTHTVYSQYGIDLGSVIKGTSSIEHDTNNFTKVKDSQRLPGDIYISTVYPAGNLPLDGHAYIYTGKTGKQEFIQSGPNGISYTGKYLPSHYESGYPGADIRSGYYRPKPTNLEMVKE</sequence>
<keyword evidence="4" id="KW-0788">Thiol protease</keyword>
<organism evidence="7 8">
    <name type="scientific">Leptospira noguchii str. 2001034031</name>
    <dbReference type="NCBI Taxonomy" id="1193053"/>
    <lineage>
        <taxon>Bacteria</taxon>
        <taxon>Pseudomonadati</taxon>
        <taxon>Spirochaetota</taxon>
        <taxon>Spirochaetia</taxon>
        <taxon>Leptospirales</taxon>
        <taxon>Leptospiraceae</taxon>
        <taxon>Leptospira</taxon>
    </lineage>
</organism>
<gene>
    <name evidence="7" type="ORF">LEP1GSC024_0285</name>
</gene>
<comment type="caution">
    <text evidence="7">The sequence shown here is derived from an EMBL/GenBank/DDBJ whole genome shotgun (WGS) entry which is preliminary data.</text>
</comment>
<dbReference type="EMBL" id="AKXB02000156">
    <property type="protein sequence ID" value="EMO87253.1"/>
    <property type="molecule type" value="Genomic_DNA"/>
</dbReference>
<evidence type="ECO:0000256" key="3">
    <source>
        <dbReference type="ARBA" id="ARBA00022801"/>
    </source>
</evidence>
<evidence type="ECO:0000313" key="8">
    <source>
        <dbReference type="Proteomes" id="UP000012138"/>
    </source>
</evidence>
<dbReference type="InterPro" id="IPR038765">
    <property type="entry name" value="Papain-like_cys_pep_sf"/>
</dbReference>
<name>M6YLP1_9LEPT</name>
<feature type="domain" description="NlpC/P60" evidence="6">
    <location>
        <begin position="196"/>
        <end position="336"/>
    </location>
</feature>
<dbReference type="InterPro" id="IPR000064">
    <property type="entry name" value="NLP_P60_dom"/>
</dbReference>
<dbReference type="SUPFAM" id="SSF54001">
    <property type="entry name" value="Cysteine proteinases"/>
    <property type="match status" value="1"/>
</dbReference>
<dbReference type="Proteomes" id="UP000012138">
    <property type="component" value="Unassembled WGS sequence"/>
</dbReference>
<evidence type="ECO:0000313" key="7">
    <source>
        <dbReference type="EMBL" id="EMO87253.1"/>
    </source>
</evidence>
<dbReference type="GO" id="GO:0006508">
    <property type="term" value="P:proteolysis"/>
    <property type="evidence" value="ECO:0007669"/>
    <property type="project" value="UniProtKB-KW"/>
</dbReference>
<dbReference type="AlphaFoldDB" id="M6YLP1"/>
<reference evidence="7 8" key="1">
    <citation type="submission" date="2013-01" db="EMBL/GenBank/DDBJ databases">
        <authorList>
            <person name="Harkins D.M."/>
            <person name="Durkin A.S."/>
            <person name="Brinkac L.M."/>
            <person name="Haft D.H."/>
            <person name="Selengut J.D."/>
            <person name="Sanka R."/>
            <person name="DePew J."/>
            <person name="Purushe J."/>
            <person name="Whelen A.C."/>
            <person name="Vinetz J.M."/>
            <person name="Sutton G.G."/>
            <person name="Nierman W.C."/>
            <person name="Fouts D.E."/>
        </authorList>
    </citation>
    <scope>NUCLEOTIDE SEQUENCE [LARGE SCALE GENOMIC DNA]</scope>
    <source>
        <strain evidence="7 8">2001034031</strain>
    </source>
</reference>
<evidence type="ECO:0000256" key="1">
    <source>
        <dbReference type="ARBA" id="ARBA00007074"/>
    </source>
</evidence>
<evidence type="ECO:0000256" key="2">
    <source>
        <dbReference type="ARBA" id="ARBA00022670"/>
    </source>
</evidence>
<keyword evidence="2" id="KW-0645">Protease</keyword>
<evidence type="ECO:0000256" key="4">
    <source>
        <dbReference type="ARBA" id="ARBA00022807"/>
    </source>
</evidence>
<evidence type="ECO:0000256" key="5">
    <source>
        <dbReference type="SAM" id="MobiDB-lite"/>
    </source>
</evidence>
<protein>
    <recommendedName>
        <fullName evidence="6">NlpC/P60 domain-containing protein</fullName>
    </recommendedName>
</protein>
<accession>M6YLP1</accession>
<proteinExistence type="inferred from homology"/>
<dbReference type="GO" id="GO:0008234">
    <property type="term" value="F:cysteine-type peptidase activity"/>
    <property type="evidence" value="ECO:0007669"/>
    <property type="project" value="UniProtKB-KW"/>
</dbReference>
<keyword evidence="3" id="KW-0378">Hydrolase</keyword>
<feature type="region of interest" description="Disordered" evidence="5">
    <location>
        <begin position="134"/>
        <end position="153"/>
    </location>
</feature>
<feature type="compositionally biased region" description="Polar residues" evidence="5">
    <location>
        <begin position="137"/>
        <end position="153"/>
    </location>
</feature>
<dbReference type="PROSITE" id="PS51935">
    <property type="entry name" value="NLPC_P60"/>
    <property type="match status" value="1"/>
</dbReference>
<evidence type="ECO:0000259" key="6">
    <source>
        <dbReference type="PROSITE" id="PS51935"/>
    </source>
</evidence>
<dbReference type="Gene3D" id="3.90.1720.10">
    <property type="entry name" value="endopeptidase domain like (from Nostoc punctiforme)"/>
    <property type="match status" value="1"/>
</dbReference>